<protein>
    <submittedName>
        <fullName evidence="1">Uncharacterized protein</fullName>
    </submittedName>
</protein>
<gene>
    <name evidence="1" type="ORF">NDU88_005828</name>
</gene>
<name>A0AAV7QG64_PLEWA</name>
<dbReference type="AlphaFoldDB" id="A0AAV7QG64"/>
<evidence type="ECO:0000313" key="1">
    <source>
        <dbReference type="EMBL" id="KAJ1139456.1"/>
    </source>
</evidence>
<accession>A0AAV7QG64</accession>
<organism evidence="1 2">
    <name type="scientific">Pleurodeles waltl</name>
    <name type="common">Iberian ribbed newt</name>
    <dbReference type="NCBI Taxonomy" id="8319"/>
    <lineage>
        <taxon>Eukaryota</taxon>
        <taxon>Metazoa</taxon>
        <taxon>Chordata</taxon>
        <taxon>Craniata</taxon>
        <taxon>Vertebrata</taxon>
        <taxon>Euteleostomi</taxon>
        <taxon>Amphibia</taxon>
        <taxon>Batrachia</taxon>
        <taxon>Caudata</taxon>
        <taxon>Salamandroidea</taxon>
        <taxon>Salamandridae</taxon>
        <taxon>Pleurodelinae</taxon>
        <taxon>Pleurodeles</taxon>
    </lineage>
</organism>
<comment type="caution">
    <text evidence="1">The sequence shown here is derived from an EMBL/GenBank/DDBJ whole genome shotgun (WGS) entry which is preliminary data.</text>
</comment>
<dbReference type="Proteomes" id="UP001066276">
    <property type="component" value="Chromosome 6"/>
</dbReference>
<dbReference type="EMBL" id="JANPWB010000010">
    <property type="protein sequence ID" value="KAJ1139456.1"/>
    <property type="molecule type" value="Genomic_DNA"/>
</dbReference>
<proteinExistence type="predicted"/>
<sequence length="100" mass="10739">MGPCSSPRGATPLRTISGRGAFSRRAVGFSQALPLAPLGSSQLHTPARELRGGIHLGVSRLSCVSLAQPGERLQVADSLRMYMLRLTLPFGSSHEQPDEW</sequence>
<evidence type="ECO:0000313" key="2">
    <source>
        <dbReference type="Proteomes" id="UP001066276"/>
    </source>
</evidence>
<reference evidence="1" key="1">
    <citation type="journal article" date="2022" name="bioRxiv">
        <title>Sequencing and chromosome-scale assembly of the giantPleurodeles waltlgenome.</title>
        <authorList>
            <person name="Brown T."/>
            <person name="Elewa A."/>
            <person name="Iarovenko S."/>
            <person name="Subramanian E."/>
            <person name="Araus A.J."/>
            <person name="Petzold A."/>
            <person name="Susuki M."/>
            <person name="Suzuki K.-i.T."/>
            <person name="Hayashi T."/>
            <person name="Toyoda A."/>
            <person name="Oliveira C."/>
            <person name="Osipova E."/>
            <person name="Leigh N.D."/>
            <person name="Simon A."/>
            <person name="Yun M.H."/>
        </authorList>
    </citation>
    <scope>NUCLEOTIDE SEQUENCE</scope>
    <source>
        <strain evidence="1">20211129_DDA</strain>
        <tissue evidence="1">Liver</tissue>
    </source>
</reference>
<keyword evidence="2" id="KW-1185">Reference proteome</keyword>